<dbReference type="SUPFAM" id="SSF53807">
    <property type="entry name" value="Helical backbone' metal receptor"/>
    <property type="match status" value="1"/>
</dbReference>
<dbReference type="Gene3D" id="3.40.50.1980">
    <property type="entry name" value="Nitrogenase molybdenum iron protein domain"/>
    <property type="match status" value="2"/>
</dbReference>
<organism evidence="7 8">
    <name type="scientific">Saccharopolyspora gregorii</name>
    <dbReference type="NCBI Taxonomy" id="33914"/>
    <lineage>
        <taxon>Bacteria</taxon>
        <taxon>Bacillati</taxon>
        <taxon>Actinomycetota</taxon>
        <taxon>Actinomycetes</taxon>
        <taxon>Pseudonocardiales</taxon>
        <taxon>Pseudonocardiaceae</taxon>
        <taxon>Saccharopolyspora</taxon>
    </lineage>
</organism>
<evidence type="ECO:0000259" key="6">
    <source>
        <dbReference type="PROSITE" id="PS50983"/>
    </source>
</evidence>
<dbReference type="PANTHER" id="PTHR30532">
    <property type="entry name" value="IRON III DICITRATE-BINDING PERIPLASMIC PROTEIN"/>
    <property type="match status" value="1"/>
</dbReference>
<feature type="signal peptide" evidence="5">
    <location>
        <begin position="1"/>
        <end position="27"/>
    </location>
</feature>
<proteinExistence type="inferred from homology"/>
<feature type="domain" description="Fe/B12 periplasmic-binding" evidence="6">
    <location>
        <begin position="60"/>
        <end position="329"/>
    </location>
</feature>
<evidence type="ECO:0000256" key="4">
    <source>
        <dbReference type="ARBA" id="ARBA00022729"/>
    </source>
</evidence>
<evidence type="ECO:0000256" key="5">
    <source>
        <dbReference type="SAM" id="SignalP"/>
    </source>
</evidence>
<keyword evidence="8" id="KW-1185">Reference proteome</keyword>
<comment type="subcellular location">
    <subcellularLocation>
        <location evidence="1">Cell envelope</location>
    </subcellularLocation>
</comment>
<keyword evidence="3" id="KW-0813">Transport</keyword>
<name>A0ABP6RRT6_9PSEU</name>
<comment type="similarity">
    <text evidence="2">Belongs to the bacterial solute-binding protein 8 family.</text>
</comment>
<dbReference type="Pfam" id="PF01497">
    <property type="entry name" value="Peripla_BP_2"/>
    <property type="match status" value="1"/>
</dbReference>
<dbReference type="RefSeq" id="WP_344928582.1">
    <property type="nucleotide sequence ID" value="NZ_BAAAYK010000038.1"/>
</dbReference>
<keyword evidence="4 5" id="KW-0732">Signal</keyword>
<evidence type="ECO:0000256" key="1">
    <source>
        <dbReference type="ARBA" id="ARBA00004196"/>
    </source>
</evidence>
<dbReference type="EMBL" id="BAAAYK010000038">
    <property type="protein sequence ID" value="GAA3360263.1"/>
    <property type="molecule type" value="Genomic_DNA"/>
</dbReference>
<dbReference type="PROSITE" id="PS50983">
    <property type="entry name" value="FE_B12_PBP"/>
    <property type="match status" value="1"/>
</dbReference>
<dbReference type="InterPro" id="IPR051313">
    <property type="entry name" value="Bact_iron-sidero_bind"/>
</dbReference>
<dbReference type="InterPro" id="IPR002491">
    <property type="entry name" value="ABC_transptr_periplasmic_BD"/>
</dbReference>
<protein>
    <submittedName>
        <fullName evidence="7">Iron-siderophore ABC transporter substrate-binding protein</fullName>
    </submittedName>
</protein>
<evidence type="ECO:0000313" key="7">
    <source>
        <dbReference type="EMBL" id="GAA3360263.1"/>
    </source>
</evidence>
<dbReference type="Proteomes" id="UP001500483">
    <property type="component" value="Unassembled WGS sequence"/>
</dbReference>
<reference evidence="8" key="1">
    <citation type="journal article" date="2019" name="Int. J. Syst. Evol. Microbiol.">
        <title>The Global Catalogue of Microorganisms (GCM) 10K type strain sequencing project: providing services to taxonomists for standard genome sequencing and annotation.</title>
        <authorList>
            <consortium name="The Broad Institute Genomics Platform"/>
            <consortium name="The Broad Institute Genome Sequencing Center for Infectious Disease"/>
            <person name="Wu L."/>
            <person name="Ma J."/>
        </authorList>
    </citation>
    <scope>NUCLEOTIDE SEQUENCE [LARGE SCALE GENOMIC DNA]</scope>
    <source>
        <strain evidence="8">JCM 9687</strain>
    </source>
</reference>
<dbReference type="PROSITE" id="PS51257">
    <property type="entry name" value="PROKAR_LIPOPROTEIN"/>
    <property type="match status" value="1"/>
</dbReference>
<dbReference type="CDD" id="cd01146">
    <property type="entry name" value="FhuD"/>
    <property type="match status" value="1"/>
</dbReference>
<comment type="caution">
    <text evidence="7">The sequence shown here is derived from an EMBL/GenBank/DDBJ whole genome shotgun (WGS) entry which is preliminary data.</text>
</comment>
<evidence type="ECO:0000256" key="3">
    <source>
        <dbReference type="ARBA" id="ARBA00022448"/>
    </source>
</evidence>
<evidence type="ECO:0000256" key="2">
    <source>
        <dbReference type="ARBA" id="ARBA00008814"/>
    </source>
</evidence>
<dbReference type="PANTHER" id="PTHR30532:SF24">
    <property type="entry name" value="FERRIC ENTEROBACTIN-BINDING PERIPLASMIC PROTEIN FEPB"/>
    <property type="match status" value="1"/>
</dbReference>
<gene>
    <name evidence="7" type="ORF">GCM10020366_39550</name>
</gene>
<accession>A0ABP6RRT6</accession>
<sequence length="331" mass="35378">MPARPRGAALVTALLSALLIVAGCSTAPTAPTAPGGDDGWDPVTVSTAFGEVTIPKRPQRVVTLGWGDAEVALALGVQPVGTADWLGVGGDGLGEWVQQRYEPAPPPMLGTLEVNMERLAGLAPDLILDTRASGTRDRYDQLAGLGVPVVSIPEGAEQYTTSWQQQLDLIGTALGEQQEAQRLRADLDAKFARARQEHPEFVDATNVVGARTVRGFGAYRAGTSRVDFMRALGFRNSPRVEELATSAFSVPISNERLDLLDADLTVMTTIGYDPQDLIDDPLYRSVPSVRDGRDLVFTDEVVSQSFASATVVGTSYALDRVVPLFAAAMRR</sequence>
<evidence type="ECO:0000313" key="8">
    <source>
        <dbReference type="Proteomes" id="UP001500483"/>
    </source>
</evidence>
<feature type="chain" id="PRO_5047361479" evidence="5">
    <location>
        <begin position="28"/>
        <end position="331"/>
    </location>
</feature>